<gene>
    <name evidence="11" type="ORF">BC781_103455</name>
</gene>
<dbReference type="PANTHER" id="PTHR31573:SF1">
    <property type="entry name" value="DNA OXIDATIVE DEMETHYLASE ALKBH2"/>
    <property type="match status" value="1"/>
</dbReference>
<feature type="binding site" evidence="9">
    <location>
        <begin position="76"/>
        <end position="78"/>
    </location>
    <ligand>
        <name>substrate</name>
    </ligand>
</feature>
<dbReference type="InterPro" id="IPR037151">
    <property type="entry name" value="AlkB-like_sf"/>
</dbReference>
<evidence type="ECO:0000256" key="5">
    <source>
        <dbReference type="ARBA" id="ARBA00022964"/>
    </source>
</evidence>
<evidence type="ECO:0000313" key="12">
    <source>
        <dbReference type="Proteomes" id="UP000245535"/>
    </source>
</evidence>
<feature type="binding site" evidence="9">
    <location>
        <position position="125"/>
    </location>
    <ligand>
        <name>2-oxoglutarate</name>
        <dbReference type="ChEBI" id="CHEBI:16810"/>
    </ligand>
</feature>
<evidence type="ECO:0000259" key="10">
    <source>
        <dbReference type="PROSITE" id="PS51471"/>
    </source>
</evidence>
<evidence type="ECO:0000256" key="8">
    <source>
        <dbReference type="ARBA" id="ARBA00023204"/>
    </source>
</evidence>
<feature type="binding site" evidence="9">
    <location>
        <position position="115"/>
    </location>
    <ligand>
        <name>2-oxoglutarate</name>
        <dbReference type="ChEBI" id="CHEBI:16810"/>
    </ligand>
</feature>
<dbReference type="GO" id="GO:0051747">
    <property type="term" value="F:cytosine C-5 DNA demethylase activity"/>
    <property type="evidence" value="ECO:0007669"/>
    <property type="project" value="TreeGrafter"/>
</dbReference>
<sequence>MEYSSLELLKQDYWLFEDDHLSLRLYPHFYDDKESLAHFDLLKNTIDWKTEKIKIFGKEHLVPRVVAWQGEEGVKYKYSGVLHKAVGWSSEIEDIKNKIESETRTKYNSVLLNRYRGGSDKMGWHSDDEKELGVNPVIASLTFGAVRRFDFKEKVKENPKSLKLHLPSGSLLIMEGETQHYWKHQIPQQKKVEEERINLTFRLIKA</sequence>
<feature type="binding site" evidence="9">
    <location>
        <position position="202"/>
    </location>
    <ligand>
        <name>2-oxoglutarate</name>
        <dbReference type="ChEBI" id="CHEBI:16810"/>
    </ligand>
</feature>
<feature type="binding site" evidence="9">
    <location>
        <position position="128"/>
    </location>
    <ligand>
        <name>substrate</name>
    </ligand>
</feature>
<protein>
    <submittedName>
        <fullName evidence="11">Alkylated DNA repair dioxygenase AlkB</fullName>
    </submittedName>
</protein>
<keyword evidence="3" id="KW-0227">DNA damage</keyword>
<dbReference type="AlphaFoldDB" id="A0A315ZBW6"/>
<evidence type="ECO:0000313" key="11">
    <source>
        <dbReference type="EMBL" id="PWJ42204.1"/>
    </source>
</evidence>
<comment type="cofactor">
    <cofactor evidence="1">
        <name>Fe(2+)</name>
        <dbReference type="ChEBI" id="CHEBI:29033"/>
    </cofactor>
</comment>
<keyword evidence="7" id="KW-0408">Iron</keyword>
<dbReference type="FunFam" id="2.60.120.590:FF:000004">
    <property type="entry name" value="DNA oxidative demethylase ALKBH2"/>
    <property type="match status" value="1"/>
</dbReference>
<dbReference type="InterPro" id="IPR027450">
    <property type="entry name" value="AlkB-like"/>
</dbReference>
<dbReference type="RefSeq" id="WP_109618952.1">
    <property type="nucleotide sequence ID" value="NZ_QGDO01000003.1"/>
</dbReference>
<evidence type="ECO:0000256" key="6">
    <source>
        <dbReference type="ARBA" id="ARBA00023002"/>
    </source>
</evidence>
<accession>A0A315ZBW6</accession>
<keyword evidence="5 11" id="KW-0223">Dioxygenase</keyword>
<dbReference type="GO" id="GO:0008198">
    <property type="term" value="F:ferrous iron binding"/>
    <property type="evidence" value="ECO:0007669"/>
    <property type="project" value="TreeGrafter"/>
</dbReference>
<feature type="binding site" evidence="9">
    <location>
        <position position="200"/>
    </location>
    <ligand>
        <name>2-oxoglutarate</name>
        <dbReference type="ChEBI" id="CHEBI:16810"/>
    </ligand>
</feature>
<evidence type="ECO:0000256" key="7">
    <source>
        <dbReference type="ARBA" id="ARBA00023004"/>
    </source>
</evidence>
<dbReference type="Proteomes" id="UP000245535">
    <property type="component" value="Unassembled WGS sequence"/>
</dbReference>
<comment type="caution">
    <text evidence="11">The sequence shown here is derived from an EMBL/GenBank/DDBJ whole genome shotgun (WGS) entry which is preliminary data.</text>
</comment>
<feature type="domain" description="Fe2OG dioxygenase" evidence="10">
    <location>
        <begin position="106"/>
        <end position="205"/>
    </location>
</feature>
<dbReference type="EMBL" id="QGDO01000003">
    <property type="protein sequence ID" value="PWJ42204.1"/>
    <property type="molecule type" value="Genomic_DNA"/>
</dbReference>
<feature type="binding site" evidence="9">
    <location>
        <begin position="56"/>
        <end position="58"/>
    </location>
    <ligand>
        <name>substrate</name>
    </ligand>
</feature>
<evidence type="ECO:0000256" key="4">
    <source>
        <dbReference type="ARBA" id="ARBA00022842"/>
    </source>
</evidence>
<evidence type="ECO:0000256" key="9">
    <source>
        <dbReference type="PIRSR" id="PIRSR632852-1"/>
    </source>
</evidence>
<keyword evidence="12" id="KW-1185">Reference proteome</keyword>
<feature type="binding site" evidence="9">
    <location>
        <position position="113"/>
    </location>
    <ligand>
        <name>2-oxoglutarate</name>
        <dbReference type="ChEBI" id="CHEBI:16810"/>
    </ligand>
</feature>
<dbReference type="GO" id="GO:0035516">
    <property type="term" value="F:broad specificity oxidative DNA demethylase activity"/>
    <property type="evidence" value="ECO:0007669"/>
    <property type="project" value="TreeGrafter"/>
</dbReference>
<dbReference type="SUPFAM" id="SSF51197">
    <property type="entry name" value="Clavaminate synthase-like"/>
    <property type="match status" value="1"/>
</dbReference>
<dbReference type="Pfam" id="PF13532">
    <property type="entry name" value="2OG-FeII_Oxy_2"/>
    <property type="match status" value="1"/>
</dbReference>
<proteinExistence type="predicted"/>
<dbReference type="OrthoDB" id="190276at2"/>
<evidence type="ECO:0000256" key="1">
    <source>
        <dbReference type="ARBA" id="ARBA00001954"/>
    </source>
</evidence>
<dbReference type="InterPro" id="IPR005123">
    <property type="entry name" value="Oxoglu/Fe-dep_dioxygenase_dom"/>
</dbReference>
<dbReference type="PROSITE" id="PS51471">
    <property type="entry name" value="FE2OG_OXY"/>
    <property type="match status" value="1"/>
</dbReference>
<dbReference type="PANTHER" id="PTHR31573">
    <property type="entry name" value="ALPHA-KETOGLUTARATE-DEPENDENT DIOXYGENASE ALKB HOMOLOG 2"/>
    <property type="match status" value="1"/>
</dbReference>
<evidence type="ECO:0000256" key="2">
    <source>
        <dbReference type="ARBA" id="ARBA00022723"/>
    </source>
</evidence>
<reference evidence="11 12" key="1">
    <citation type="submission" date="2018-03" db="EMBL/GenBank/DDBJ databases">
        <title>Genomic Encyclopedia of Archaeal and Bacterial Type Strains, Phase II (KMG-II): from individual species to whole genera.</title>
        <authorList>
            <person name="Goeker M."/>
        </authorList>
    </citation>
    <scope>NUCLEOTIDE SEQUENCE [LARGE SCALE GENOMIC DNA]</scope>
    <source>
        <strain evidence="11 12">DSM 28229</strain>
    </source>
</reference>
<name>A0A315ZBW6_SEDFL</name>
<evidence type="ECO:0000256" key="3">
    <source>
        <dbReference type="ARBA" id="ARBA00022763"/>
    </source>
</evidence>
<dbReference type="GO" id="GO:0006307">
    <property type="term" value="P:DNA alkylation repair"/>
    <property type="evidence" value="ECO:0007669"/>
    <property type="project" value="TreeGrafter"/>
</dbReference>
<keyword evidence="2" id="KW-0479">Metal-binding</keyword>
<dbReference type="InterPro" id="IPR032852">
    <property type="entry name" value="ALKBH2"/>
</dbReference>
<organism evidence="11 12">
    <name type="scientific">Sediminitomix flava</name>
    <dbReference type="NCBI Taxonomy" id="379075"/>
    <lineage>
        <taxon>Bacteria</taxon>
        <taxon>Pseudomonadati</taxon>
        <taxon>Bacteroidota</taxon>
        <taxon>Cytophagia</taxon>
        <taxon>Cytophagales</taxon>
        <taxon>Flammeovirgaceae</taxon>
        <taxon>Sediminitomix</taxon>
    </lineage>
</organism>
<keyword evidence="8" id="KW-0234">DNA repair</keyword>
<dbReference type="Gene3D" id="2.60.120.590">
    <property type="entry name" value="Alpha-ketoglutarate-dependent dioxygenase AlkB-like"/>
    <property type="match status" value="1"/>
</dbReference>
<keyword evidence="6" id="KW-0560">Oxidoreductase</keyword>
<keyword evidence="4" id="KW-0460">Magnesium</keyword>
<feature type="binding site" evidence="9">
    <location>
        <position position="184"/>
    </location>
    <ligand>
        <name>2-oxoglutarate</name>
        <dbReference type="ChEBI" id="CHEBI:16810"/>
    </ligand>
</feature>
<feature type="binding site" evidence="9">
    <location>
        <position position="196"/>
    </location>
    <ligand>
        <name>2-oxoglutarate</name>
        <dbReference type="ChEBI" id="CHEBI:16810"/>
    </ligand>
</feature>